<dbReference type="PANTHER" id="PTHR43617">
    <property type="entry name" value="L-AMINO ACID N-ACETYLTRANSFERASE"/>
    <property type="match status" value="1"/>
</dbReference>
<feature type="domain" description="N-acetyltransferase" evidence="1">
    <location>
        <begin position="17"/>
        <end position="173"/>
    </location>
</feature>
<dbReference type="InterPro" id="IPR016181">
    <property type="entry name" value="Acyl_CoA_acyltransferase"/>
</dbReference>
<protein>
    <submittedName>
        <fullName evidence="2">RimJ/RimL family protein N-acetyltransferase</fullName>
    </submittedName>
</protein>
<dbReference type="GO" id="GO:0016747">
    <property type="term" value="F:acyltransferase activity, transferring groups other than amino-acyl groups"/>
    <property type="evidence" value="ECO:0007669"/>
    <property type="project" value="InterPro"/>
</dbReference>
<dbReference type="Proteomes" id="UP000530564">
    <property type="component" value="Unassembled WGS sequence"/>
</dbReference>
<dbReference type="AlphaFoldDB" id="A0A839ZZ15"/>
<dbReference type="InterPro" id="IPR000182">
    <property type="entry name" value="GNAT_dom"/>
</dbReference>
<reference evidence="2 3" key="1">
    <citation type="submission" date="2020-08" db="EMBL/GenBank/DDBJ databases">
        <title>Genomic Encyclopedia of Type Strains, Phase IV (KMG-IV): sequencing the most valuable type-strain genomes for metagenomic binning, comparative biology and taxonomic classification.</title>
        <authorList>
            <person name="Goeker M."/>
        </authorList>
    </citation>
    <scope>NUCLEOTIDE SEQUENCE [LARGE SCALE GENOMIC DNA]</scope>
    <source>
        <strain evidence="2 3">DSM 21793</strain>
    </source>
</reference>
<sequence>METDRADLLSIVPLARSHFRTISSWFRSARDVAIWAGPSSTYPVDDRQFQVMLNEASQSPPCRIARVATLGSEVVAHAQLAVDRRVGSATLQRVAVSPSQRGRGLAGRFLKQILAEGFSIAEIERIDLLVFPFNTPAIRAYQSLGFIHEGRLRSSMPFETERWDTLLMSILRSEATPAISQS</sequence>
<dbReference type="SUPFAM" id="SSF55729">
    <property type="entry name" value="Acyl-CoA N-acyltransferases (Nat)"/>
    <property type="match status" value="1"/>
</dbReference>
<dbReference type="InterPro" id="IPR050276">
    <property type="entry name" value="MshD_Acetyltransferase"/>
</dbReference>
<gene>
    <name evidence="2" type="ORF">GGQ61_001340</name>
</gene>
<dbReference type="CDD" id="cd04301">
    <property type="entry name" value="NAT_SF"/>
    <property type="match status" value="1"/>
</dbReference>
<dbReference type="Gene3D" id="3.40.630.30">
    <property type="match status" value="1"/>
</dbReference>
<dbReference type="RefSeq" id="WP_183770911.1">
    <property type="nucleotide sequence ID" value="NZ_JACIDK010000002.1"/>
</dbReference>
<keyword evidence="3" id="KW-1185">Reference proteome</keyword>
<evidence type="ECO:0000313" key="2">
    <source>
        <dbReference type="EMBL" id="MBB3890623.1"/>
    </source>
</evidence>
<name>A0A839ZZ15_9CAUL</name>
<dbReference type="Pfam" id="PF00583">
    <property type="entry name" value="Acetyltransf_1"/>
    <property type="match status" value="1"/>
</dbReference>
<evidence type="ECO:0000259" key="1">
    <source>
        <dbReference type="PROSITE" id="PS51186"/>
    </source>
</evidence>
<comment type="caution">
    <text evidence="2">The sequence shown here is derived from an EMBL/GenBank/DDBJ whole genome shotgun (WGS) entry which is preliminary data.</text>
</comment>
<keyword evidence="2" id="KW-0808">Transferase</keyword>
<dbReference type="EMBL" id="JACIDK010000002">
    <property type="protein sequence ID" value="MBB3890623.1"/>
    <property type="molecule type" value="Genomic_DNA"/>
</dbReference>
<dbReference type="PROSITE" id="PS51186">
    <property type="entry name" value="GNAT"/>
    <property type="match status" value="1"/>
</dbReference>
<organism evidence="2 3">
    <name type="scientific">Phenylobacterium haematophilum</name>
    <dbReference type="NCBI Taxonomy" id="98513"/>
    <lineage>
        <taxon>Bacteria</taxon>
        <taxon>Pseudomonadati</taxon>
        <taxon>Pseudomonadota</taxon>
        <taxon>Alphaproteobacteria</taxon>
        <taxon>Caulobacterales</taxon>
        <taxon>Caulobacteraceae</taxon>
        <taxon>Phenylobacterium</taxon>
    </lineage>
</organism>
<proteinExistence type="predicted"/>
<evidence type="ECO:0000313" key="3">
    <source>
        <dbReference type="Proteomes" id="UP000530564"/>
    </source>
</evidence>
<accession>A0A839ZZ15</accession>